<keyword evidence="3" id="KW-1185">Reference proteome</keyword>
<dbReference type="EMBL" id="JACHFL010000025">
    <property type="protein sequence ID" value="MBB5366021.1"/>
    <property type="molecule type" value="Genomic_DNA"/>
</dbReference>
<dbReference type="Pfam" id="PF00583">
    <property type="entry name" value="Acetyltransf_1"/>
    <property type="match status" value="1"/>
</dbReference>
<dbReference type="InterPro" id="IPR000182">
    <property type="entry name" value="GNAT_dom"/>
</dbReference>
<comment type="caution">
    <text evidence="2">The sequence shown here is derived from an EMBL/GenBank/DDBJ whole genome shotgun (WGS) entry which is preliminary data.</text>
</comment>
<dbReference type="AlphaFoldDB" id="A0A7W8JZC6"/>
<dbReference type="Proteomes" id="UP000552709">
    <property type="component" value="Unassembled WGS sequence"/>
</dbReference>
<name>A0A7W8JZC6_9DEIO</name>
<dbReference type="InterPro" id="IPR016181">
    <property type="entry name" value="Acyl_CoA_acyltransferase"/>
</dbReference>
<proteinExistence type="predicted"/>
<accession>A0A7W8JZC6</accession>
<dbReference type="PROSITE" id="PS51186">
    <property type="entry name" value="GNAT"/>
    <property type="match status" value="1"/>
</dbReference>
<gene>
    <name evidence="2" type="ORF">HNQ08_005147</name>
</gene>
<evidence type="ECO:0000313" key="2">
    <source>
        <dbReference type="EMBL" id="MBB5366021.1"/>
    </source>
</evidence>
<sequence>MAVLDGQAVGYILGSTSQLLYRRAMTRSVLRTAWSVLPPVGKLWLCLRYLLRLARFASPHADWTQYPAHLHINLLPDARGFRLGEQSLEAYLLALSERGVPGVQLSTTTENQAAVGLYHKFGFQVLVSKVTPLWTLWLGHPAQHLIMGRLESAISVGH</sequence>
<dbReference type="GO" id="GO:0016747">
    <property type="term" value="F:acyltransferase activity, transferring groups other than amino-acyl groups"/>
    <property type="evidence" value="ECO:0007669"/>
    <property type="project" value="InterPro"/>
</dbReference>
<keyword evidence="2" id="KW-0687">Ribonucleoprotein</keyword>
<feature type="domain" description="N-acetyltransferase" evidence="1">
    <location>
        <begin position="1"/>
        <end position="143"/>
    </location>
</feature>
<dbReference type="SUPFAM" id="SSF55729">
    <property type="entry name" value="Acyl-CoA N-acyltransferases (Nat)"/>
    <property type="match status" value="1"/>
</dbReference>
<protein>
    <submittedName>
        <fullName evidence="2">Ribosomal protein S18 acetylase RimI-like enzyme</fullName>
    </submittedName>
</protein>
<keyword evidence="2" id="KW-0689">Ribosomal protein</keyword>
<reference evidence="2 3" key="1">
    <citation type="submission" date="2020-08" db="EMBL/GenBank/DDBJ databases">
        <title>Genomic Encyclopedia of Type Strains, Phase IV (KMG-IV): sequencing the most valuable type-strain genomes for metagenomic binning, comparative biology and taxonomic classification.</title>
        <authorList>
            <person name="Goeker M."/>
        </authorList>
    </citation>
    <scope>NUCLEOTIDE SEQUENCE [LARGE SCALE GENOMIC DNA]</scope>
    <source>
        <strain evidence="2 3">DSM 27939</strain>
    </source>
</reference>
<evidence type="ECO:0000259" key="1">
    <source>
        <dbReference type="PROSITE" id="PS51186"/>
    </source>
</evidence>
<evidence type="ECO:0000313" key="3">
    <source>
        <dbReference type="Proteomes" id="UP000552709"/>
    </source>
</evidence>
<dbReference type="GO" id="GO:0005840">
    <property type="term" value="C:ribosome"/>
    <property type="evidence" value="ECO:0007669"/>
    <property type="project" value="UniProtKB-KW"/>
</dbReference>
<organism evidence="2 3">
    <name type="scientific">Deinococcus humi</name>
    <dbReference type="NCBI Taxonomy" id="662880"/>
    <lineage>
        <taxon>Bacteria</taxon>
        <taxon>Thermotogati</taxon>
        <taxon>Deinococcota</taxon>
        <taxon>Deinococci</taxon>
        <taxon>Deinococcales</taxon>
        <taxon>Deinococcaceae</taxon>
        <taxon>Deinococcus</taxon>
    </lineage>
</organism>
<dbReference type="Gene3D" id="3.40.630.30">
    <property type="match status" value="1"/>
</dbReference>